<dbReference type="PROSITE" id="PS50850">
    <property type="entry name" value="MFS"/>
    <property type="match status" value="1"/>
</dbReference>
<name>A0A093VEQ5_TALMA</name>
<evidence type="ECO:0000256" key="4">
    <source>
        <dbReference type="ARBA" id="ARBA00023136"/>
    </source>
</evidence>
<evidence type="ECO:0000256" key="1">
    <source>
        <dbReference type="ARBA" id="ARBA00004141"/>
    </source>
</evidence>
<feature type="transmembrane region" description="Helical" evidence="6">
    <location>
        <begin position="67"/>
        <end position="89"/>
    </location>
</feature>
<feature type="transmembrane region" description="Helical" evidence="6">
    <location>
        <begin position="402"/>
        <end position="424"/>
    </location>
</feature>
<comment type="subcellular location">
    <subcellularLocation>
        <location evidence="1">Membrane</location>
        <topology evidence="1">Multi-pass membrane protein</topology>
    </subcellularLocation>
</comment>
<dbReference type="Pfam" id="PF07690">
    <property type="entry name" value="MFS_1"/>
    <property type="match status" value="1"/>
</dbReference>
<evidence type="ECO:0000256" key="2">
    <source>
        <dbReference type="ARBA" id="ARBA00022692"/>
    </source>
</evidence>
<feature type="transmembrane region" description="Helical" evidence="6">
    <location>
        <begin position="335"/>
        <end position="355"/>
    </location>
</feature>
<dbReference type="GO" id="GO:0005886">
    <property type="term" value="C:plasma membrane"/>
    <property type="evidence" value="ECO:0007669"/>
    <property type="project" value="TreeGrafter"/>
</dbReference>
<feature type="transmembrane region" description="Helical" evidence="6">
    <location>
        <begin position="224"/>
        <end position="243"/>
    </location>
</feature>
<proteinExistence type="predicted"/>
<feature type="transmembrane region" description="Helical" evidence="6">
    <location>
        <begin position="109"/>
        <end position="128"/>
    </location>
</feature>
<dbReference type="PANTHER" id="PTHR23502">
    <property type="entry name" value="MAJOR FACILITATOR SUPERFAMILY"/>
    <property type="match status" value="1"/>
</dbReference>
<accession>A0A093VEQ5</accession>
<comment type="caution">
    <text evidence="8">The sequence shown here is derived from an EMBL/GenBank/DDBJ whole genome shotgun (WGS) entry which is preliminary data.</text>
</comment>
<reference evidence="8" key="1">
    <citation type="journal article" date="2014" name="PLoS Genet.">
        <title>Signature Gene Expression Reveals Novel Clues to the Molecular Mechanisms of Dimorphic Transition in Penicillium marneffei.</title>
        <authorList>
            <person name="Yang E."/>
            <person name="Wang G."/>
            <person name="Cai J."/>
            <person name="Woo P.C."/>
            <person name="Lau S.K."/>
            <person name="Yuen K.-Y."/>
            <person name="Chow W.-N."/>
            <person name="Lin X."/>
        </authorList>
    </citation>
    <scope>NUCLEOTIDE SEQUENCE [LARGE SCALE GENOMIC DNA]</scope>
    <source>
        <strain evidence="8">PM1</strain>
    </source>
</reference>
<feature type="transmembrane region" description="Helical" evidence="6">
    <location>
        <begin position="430"/>
        <end position="454"/>
    </location>
</feature>
<feature type="transmembrane region" description="Helical" evidence="6">
    <location>
        <begin position="466"/>
        <end position="485"/>
    </location>
</feature>
<dbReference type="eggNOG" id="KOG0255">
    <property type="taxonomic scope" value="Eukaryota"/>
</dbReference>
<dbReference type="PANTHER" id="PTHR23502:SF29">
    <property type="entry name" value="TRANSPORTER, PUTATIVE (AFU_ORTHOLOGUE AFUA_6G06680)-RELATED"/>
    <property type="match status" value="1"/>
</dbReference>
<feature type="transmembrane region" description="Helical" evidence="6">
    <location>
        <begin position="308"/>
        <end position="328"/>
    </location>
</feature>
<feature type="transmembrane region" description="Helical" evidence="6">
    <location>
        <begin position="361"/>
        <end position="381"/>
    </location>
</feature>
<evidence type="ECO:0000313" key="8">
    <source>
        <dbReference type="EMBL" id="KFX50670.1"/>
    </source>
</evidence>
<evidence type="ECO:0000256" key="5">
    <source>
        <dbReference type="SAM" id="MobiDB-lite"/>
    </source>
</evidence>
<dbReference type="GO" id="GO:0022857">
    <property type="term" value="F:transmembrane transporter activity"/>
    <property type="evidence" value="ECO:0007669"/>
    <property type="project" value="InterPro"/>
</dbReference>
<dbReference type="InterPro" id="IPR036259">
    <property type="entry name" value="MFS_trans_sf"/>
</dbReference>
<feature type="transmembrane region" description="Helical" evidence="6">
    <location>
        <begin position="193"/>
        <end position="217"/>
    </location>
</feature>
<feature type="domain" description="Major facilitator superfamily (MFS) profile" evidence="7">
    <location>
        <begin position="69"/>
        <end position="540"/>
    </location>
</feature>
<keyword evidence="3 6" id="KW-1133">Transmembrane helix</keyword>
<feature type="transmembrane region" description="Helical" evidence="6">
    <location>
        <begin position="497"/>
        <end position="518"/>
    </location>
</feature>
<evidence type="ECO:0000259" key="7">
    <source>
        <dbReference type="PROSITE" id="PS50850"/>
    </source>
</evidence>
<dbReference type="HOGENOM" id="CLU_008455_13_0_1"/>
<dbReference type="InterPro" id="IPR020846">
    <property type="entry name" value="MFS_dom"/>
</dbReference>
<feature type="region of interest" description="Disordered" evidence="5">
    <location>
        <begin position="253"/>
        <end position="272"/>
    </location>
</feature>
<evidence type="ECO:0000256" key="6">
    <source>
        <dbReference type="SAM" id="Phobius"/>
    </source>
</evidence>
<dbReference type="Gene3D" id="1.20.1250.20">
    <property type="entry name" value="MFS general substrate transporter like domains"/>
    <property type="match status" value="1"/>
</dbReference>
<evidence type="ECO:0000256" key="3">
    <source>
        <dbReference type="ARBA" id="ARBA00022989"/>
    </source>
</evidence>
<dbReference type="InterPro" id="IPR011701">
    <property type="entry name" value="MFS"/>
</dbReference>
<feature type="transmembrane region" description="Helical" evidence="6">
    <location>
        <begin position="135"/>
        <end position="154"/>
    </location>
</feature>
<dbReference type="SUPFAM" id="SSF103473">
    <property type="entry name" value="MFS general substrate transporter"/>
    <property type="match status" value="1"/>
</dbReference>
<dbReference type="EMBL" id="JPOX01000007">
    <property type="protein sequence ID" value="KFX50670.1"/>
    <property type="molecule type" value="Genomic_DNA"/>
</dbReference>
<gene>
    <name evidence="8" type="ORF">GQ26_0073260</name>
</gene>
<organism evidence="8">
    <name type="scientific">Talaromyces marneffei PM1</name>
    <dbReference type="NCBI Taxonomy" id="1077442"/>
    <lineage>
        <taxon>Eukaryota</taxon>
        <taxon>Fungi</taxon>
        <taxon>Dikarya</taxon>
        <taxon>Ascomycota</taxon>
        <taxon>Pezizomycotina</taxon>
        <taxon>Eurotiomycetes</taxon>
        <taxon>Eurotiomycetidae</taxon>
        <taxon>Eurotiales</taxon>
        <taxon>Trichocomaceae</taxon>
        <taxon>Talaromyces</taxon>
        <taxon>Talaromyces sect. Talaromyces</taxon>
    </lineage>
</organism>
<keyword evidence="2 6" id="KW-0812">Transmembrane</keyword>
<dbReference type="AlphaFoldDB" id="A0A093VEQ5"/>
<sequence>MGYLGILEPKDKTYVPGTVLLDDTDVGSIDDLRGLKHVKGKNGHIILNPQPNDDPNNPLNFPQSQKLVMISITSFGVILLGATVGPLLNAGLVEIATKLDTSVPKVVQASGYQVLVVSGMVLLVNAFARKWGKRPMFLFSSLFGVIGSIIGSTADNYEGLLAARIIQGLSVTAYESLALAMIGDLFFVHERGLYTALISFFLGAISNFSSVICGPIAANLGWKYLFHLLIVFGGLQLVLQFLFVPETQYKSPPESQLSQADPLQQKSSQSPSETAIEDIRTNEQLNIPKQSYISSLRIYTGSYSDENFFVLALTPLLACTNLAVLWFILSSGYFLSIYVATAYVLSSIFSAPPYLLTASGVGYLSLGPFIGGLLSSILVGLTNDPIARRCSRKNYGYFEPEYRLLIGFVSILTIPGFVGFGYAASTGQSYYLTAFLHGLGLFGIMFQLVPTANYALDAFREMSTEMFLCSMAVKNLILFGYSYFVNDWEARDGPLKVMWVFCAVAAVLYFTFPIMFIFGKKYRAYWGSSKLGQKFVSRGE</sequence>
<protein>
    <submittedName>
        <fullName evidence="8">Putative MFS-type transporter</fullName>
    </submittedName>
</protein>
<keyword evidence="4 6" id="KW-0472">Membrane</keyword>